<dbReference type="RefSeq" id="WP_206573868.1">
    <property type="nucleotide sequence ID" value="NZ_JAFKCV010000005.1"/>
</dbReference>
<reference evidence="2" key="1">
    <citation type="submission" date="2021-03" db="EMBL/GenBank/DDBJ databases">
        <title>novel species isolated from a fishpond in China.</title>
        <authorList>
            <person name="Lu H."/>
            <person name="Cai Z."/>
        </authorList>
    </citation>
    <scope>NUCLEOTIDE SEQUENCE</scope>
    <source>
        <strain evidence="2">JCM 30855</strain>
    </source>
</reference>
<feature type="domain" description="HTH cro/C1-type" evidence="1">
    <location>
        <begin position="26"/>
        <end position="82"/>
    </location>
</feature>
<organism evidence="2 3">
    <name type="scientific">Bowmanella dokdonensis</name>
    <dbReference type="NCBI Taxonomy" id="751969"/>
    <lineage>
        <taxon>Bacteria</taxon>
        <taxon>Pseudomonadati</taxon>
        <taxon>Pseudomonadota</taxon>
        <taxon>Gammaproteobacteria</taxon>
        <taxon>Alteromonadales</taxon>
        <taxon>Alteromonadaceae</taxon>
        <taxon>Bowmanella</taxon>
    </lineage>
</organism>
<evidence type="ECO:0000259" key="1">
    <source>
        <dbReference type="PROSITE" id="PS50943"/>
    </source>
</evidence>
<accession>A0A939DNH2</accession>
<dbReference type="Pfam" id="PF01381">
    <property type="entry name" value="HTH_3"/>
    <property type="match status" value="1"/>
</dbReference>
<evidence type="ECO:0000313" key="3">
    <source>
        <dbReference type="Proteomes" id="UP000664654"/>
    </source>
</evidence>
<dbReference type="SMART" id="SM00530">
    <property type="entry name" value="HTH_XRE"/>
    <property type="match status" value="1"/>
</dbReference>
<keyword evidence="3" id="KW-1185">Reference proteome</keyword>
<proteinExistence type="predicted"/>
<dbReference type="PROSITE" id="PS50943">
    <property type="entry name" value="HTH_CROC1"/>
    <property type="match status" value="1"/>
</dbReference>
<dbReference type="AlphaFoldDB" id="A0A939DNH2"/>
<dbReference type="Proteomes" id="UP000664654">
    <property type="component" value="Unassembled WGS sequence"/>
</dbReference>
<dbReference type="InterPro" id="IPR010982">
    <property type="entry name" value="Lambda_DNA-bd_dom_sf"/>
</dbReference>
<sequence length="90" mass="9815">MAKRVVPAEKPDMTRAVDMAMLGAYIRYKRSLLGITLEDAASLSGVSKQAYSNVETGKANTRADTLFKALEALGIQLQIVDIPEQTDDWG</sequence>
<evidence type="ECO:0000313" key="2">
    <source>
        <dbReference type="EMBL" id="MBN7825758.1"/>
    </source>
</evidence>
<dbReference type="GO" id="GO:0003677">
    <property type="term" value="F:DNA binding"/>
    <property type="evidence" value="ECO:0007669"/>
    <property type="project" value="InterPro"/>
</dbReference>
<gene>
    <name evidence="2" type="ORF">J0A66_11030</name>
</gene>
<dbReference type="CDD" id="cd00093">
    <property type="entry name" value="HTH_XRE"/>
    <property type="match status" value="1"/>
</dbReference>
<dbReference type="InterPro" id="IPR001387">
    <property type="entry name" value="Cro/C1-type_HTH"/>
</dbReference>
<dbReference type="EMBL" id="JAFKCV010000005">
    <property type="protein sequence ID" value="MBN7825758.1"/>
    <property type="molecule type" value="Genomic_DNA"/>
</dbReference>
<comment type="caution">
    <text evidence="2">The sequence shown here is derived from an EMBL/GenBank/DDBJ whole genome shotgun (WGS) entry which is preliminary data.</text>
</comment>
<protein>
    <submittedName>
        <fullName evidence="2">Helix-turn-helix transcriptional regulator</fullName>
    </submittedName>
</protein>
<dbReference type="SUPFAM" id="SSF47413">
    <property type="entry name" value="lambda repressor-like DNA-binding domains"/>
    <property type="match status" value="1"/>
</dbReference>
<name>A0A939DNH2_9ALTE</name>
<dbReference type="Gene3D" id="1.10.260.40">
    <property type="entry name" value="lambda repressor-like DNA-binding domains"/>
    <property type="match status" value="1"/>
</dbReference>